<dbReference type="Pfam" id="PF01148">
    <property type="entry name" value="CTP_transf_1"/>
    <property type="match status" value="1"/>
</dbReference>
<name>A0ABP3TAK3_9GAMM</name>
<keyword evidence="10" id="KW-1185">Reference proteome</keyword>
<evidence type="ECO:0000313" key="10">
    <source>
        <dbReference type="Proteomes" id="UP001499915"/>
    </source>
</evidence>
<accession>A0ABP3TAK3</accession>
<comment type="catalytic activity">
    <reaction evidence="7">
        <text>a 1,2-diacyl-sn-glycero-3-phosphate + CTP + H(+) = a CDP-1,2-diacyl-sn-glycerol + diphosphate</text>
        <dbReference type="Rhea" id="RHEA:16229"/>
        <dbReference type="ChEBI" id="CHEBI:15378"/>
        <dbReference type="ChEBI" id="CHEBI:33019"/>
        <dbReference type="ChEBI" id="CHEBI:37563"/>
        <dbReference type="ChEBI" id="CHEBI:58332"/>
        <dbReference type="ChEBI" id="CHEBI:58608"/>
        <dbReference type="EC" id="2.7.7.41"/>
    </reaction>
</comment>
<organism evidence="9 10">
    <name type="scientific">Marinobacterium maritimum</name>
    <dbReference type="NCBI Taxonomy" id="500162"/>
    <lineage>
        <taxon>Bacteria</taxon>
        <taxon>Pseudomonadati</taxon>
        <taxon>Pseudomonadota</taxon>
        <taxon>Gammaproteobacteria</taxon>
        <taxon>Oceanospirillales</taxon>
        <taxon>Oceanospirillaceae</taxon>
        <taxon>Marinobacterium</taxon>
    </lineage>
</organism>
<reference evidence="10" key="1">
    <citation type="journal article" date="2019" name="Int. J. Syst. Evol. Microbiol.">
        <title>The Global Catalogue of Microorganisms (GCM) 10K type strain sequencing project: providing services to taxonomists for standard genome sequencing and annotation.</title>
        <authorList>
            <consortium name="The Broad Institute Genomics Platform"/>
            <consortium name="The Broad Institute Genome Sequencing Center for Infectious Disease"/>
            <person name="Wu L."/>
            <person name="Ma J."/>
        </authorList>
    </citation>
    <scope>NUCLEOTIDE SEQUENCE [LARGE SCALE GENOMIC DNA]</scope>
    <source>
        <strain evidence="10">JCM 15134</strain>
    </source>
</reference>
<feature type="transmembrane region" description="Helical" evidence="8">
    <location>
        <begin position="180"/>
        <end position="203"/>
    </location>
</feature>
<evidence type="ECO:0000256" key="1">
    <source>
        <dbReference type="ARBA" id="ARBA00004141"/>
    </source>
</evidence>
<feature type="transmembrane region" description="Helical" evidence="8">
    <location>
        <begin position="119"/>
        <end position="141"/>
    </location>
</feature>
<keyword evidence="3 7" id="KW-0808">Transferase</keyword>
<sequence length="315" mass="35840">MDLSLTSFIPHHSMLLMAAVLAALIIAQAIYQWLNMSRPEHDYTELHLRIRSWWWMIAIVFVVLLLPLSYTILFIGFLSFMALKEFLSIVPTRMTDRRVIFWAYLSIPAQYYWMSMDWYGMFIIFIPVYIFLFLPLILVLIGETKGFIRSAGIIHWGVMLTVFCLSHAGYLLLLPTKNEQAGAIGLVLFLLVMTQFNDVCQYVSGKLFGRRKIVPKVSPNKTWAGFIGGTVTVTAISILLAPYLTPLSWKEGLLAGMIISVGGFVGDLVISAVKRDLQIKDTGHLIPGHGGILDRIDSLMFTSPLFFHYIYYLHY</sequence>
<dbReference type="EC" id="2.7.7.41" evidence="7"/>
<protein>
    <recommendedName>
        <fullName evidence="7">Phosphatidate cytidylyltransferase</fullName>
        <ecNumber evidence="7">2.7.7.41</ecNumber>
    </recommendedName>
</protein>
<evidence type="ECO:0000313" key="9">
    <source>
        <dbReference type="EMBL" id="GAA0684559.1"/>
    </source>
</evidence>
<gene>
    <name evidence="9" type="ORF">GCM10009104_07420</name>
</gene>
<evidence type="ECO:0000256" key="4">
    <source>
        <dbReference type="ARBA" id="ARBA00022692"/>
    </source>
</evidence>
<feature type="transmembrane region" description="Helical" evidence="8">
    <location>
        <begin position="253"/>
        <end position="273"/>
    </location>
</feature>
<dbReference type="RefSeq" id="WP_343802478.1">
    <property type="nucleotide sequence ID" value="NZ_BAAAET010000001.1"/>
</dbReference>
<proteinExistence type="inferred from homology"/>
<keyword evidence="5 8" id="KW-1133">Transmembrane helix</keyword>
<dbReference type="PANTHER" id="PTHR43535">
    <property type="entry name" value="PHOSPHATIDATE CYTIDYLYLTRANSFERASE"/>
    <property type="match status" value="1"/>
</dbReference>
<comment type="pathway">
    <text evidence="7">Phospholipid metabolism; CDP-diacylglycerol biosynthesis; CDP-diacylglycerol from sn-glycerol 3-phosphate: step 3/3.</text>
</comment>
<evidence type="ECO:0000256" key="3">
    <source>
        <dbReference type="ARBA" id="ARBA00022679"/>
    </source>
</evidence>
<evidence type="ECO:0000256" key="5">
    <source>
        <dbReference type="ARBA" id="ARBA00022989"/>
    </source>
</evidence>
<dbReference type="EMBL" id="BAAAET010000001">
    <property type="protein sequence ID" value="GAA0684559.1"/>
    <property type="molecule type" value="Genomic_DNA"/>
</dbReference>
<comment type="caution">
    <text evidence="9">The sequence shown here is derived from an EMBL/GenBank/DDBJ whole genome shotgun (WGS) entry which is preliminary data.</text>
</comment>
<keyword evidence="7 9" id="KW-0548">Nucleotidyltransferase</keyword>
<feature type="transmembrane region" description="Helical" evidence="8">
    <location>
        <begin position="223"/>
        <end position="241"/>
    </location>
</feature>
<dbReference type="PANTHER" id="PTHR43535:SF1">
    <property type="entry name" value="PHOSPHATIDATE CYTIDYLYLTRANSFERASE"/>
    <property type="match status" value="1"/>
</dbReference>
<evidence type="ECO:0000256" key="7">
    <source>
        <dbReference type="RuleBase" id="RU003938"/>
    </source>
</evidence>
<feature type="transmembrane region" description="Helical" evidence="8">
    <location>
        <begin position="53"/>
        <end position="83"/>
    </location>
</feature>
<dbReference type="GO" id="GO:0016779">
    <property type="term" value="F:nucleotidyltransferase activity"/>
    <property type="evidence" value="ECO:0007669"/>
    <property type="project" value="UniProtKB-KW"/>
</dbReference>
<evidence type="ECO:0000256" key="8">
    <source>
        <dbReference type="SAM" id="Phobius"/>
    </source>
</evidence>
<dbReference type="InterPro" id="IPR000374">
    <property type="entry name" value="PC_trans"/>
</dbReference>
<evidence type="ECO:0000256" key="2">
    <source>
        <dbReference type="ARBA" id="ARBA00010185"/>
    </source>
</evidence>
<comment type="similarity">
    <text evidence="2 7">Belongs to the CDS family.</text>
</comment>
<evidence type="ECO:0000256" key="6">
    <source>
        <dbReference type="ARBA" id="ARBA00023136"/>
    </source>
</evidence>
<keyword evidence="4 7" id="KW-0812">Transmembrane</keyword>
<dbReference type="PROSITE" id="PS01315">
    <property type="entry name" value="CDS"/>
    <property type="match status" value="1"/>
</dbReference>
<dbReference type="Proteomes" id="UP001499915">
    <property type="component" value="Unassembled WGS sequence"/>
</dbReference>
<feature type="transmembrane region" description="Helical" evidence="8">
    <location>
        <begin position="153"/>
        <end position="174"/>
    </location>
</feature>
<comment type="subcellular location">
    <subcellularLocation>
        <location evidence="1">Membrane</location>
        <topology evidence="1">Multi-pass membrane protein</topology>
    </subcellularLocation>
</comment>
<keyword evidence="6 8" id="KW-0472">Membrane</keyword>